<feature type="domain" description="DinB-like" evidence="1">
    <location>
        <begin position="9"/>
        <end position="148"/>
    </location>
</feature>
<proteinExistence type="predicted"/>
<accession>A0A6I5A6N5</accession>
<organism evidence="2 3">
    <name type="scientific">Pontibacillus yanchengensis</name>
    <dbReference type="NCBI Taxonomy" id="462910"/>
    <lineage>
        <taxon>Bacteria</taxon>
        <taxon>Bacillati</taxon>
        <taxon>Bacillota</taxon>
        <taxon>Bacilli</taxon>
        <taxon>Bacillales</taxon>
        <taxon>Bacillaceae</taxon>
        <taxon>Pontibacillus</taxon>
    </lineage>
</organism>
<dbReference type="EMBL" id="WMEQ01000025">
    <property type="protein sequence ID" value="MYL35983.1"/>
    <property type="molecule type" value="Genomic_DNA"/>
</dbReference>
<dbReference type="InterPro" id="IPR024775">
    <property type="entry name" value="DinB-like"/>
</dbReference>
<dbReference type="Proteomes" id="UP000468638">
    <property type="component" value="Unassembled WGS sequence"/>
</dbReference>
<dbReference type="SUPFAM" id="SSF109854">
    <property type="entry name" value="DinB/YfiT-like putative metalloenzymes"/>
    <property type="match status" value="1"/>
</dbReference>
<name>A0A6I5A6N5_9BACI</name>
<dbReference type="OrthoDB" id="4295522at2"/>
<evidence type="ECO:0000313" key="3">
    <source>
        <dbReference type="Proteomes" id="UP000468638"/>
    </source>
</evidence>
<evidence type="ECO:0000313" key="2">
    <source>
        <dbReference type="EMBL" id="MYL35983.1"/>
    </source>
</evidence>
<dbReference type="AlphaFoldDB" id="A0A6I5A6N5"/>
<dbReference type="Gene3D" id="1.20.120.450">
    <property type="entry name" value="dinb family like domain"/>
    <property type="match status" value="1"/>
</dbReference>
<evidence type="ECO:0000259" key="1">
    <source>
        <dbReference type="Pfam" id="PF12867"/>
    </source>
</evidence>
<protein>
    <submittedName>
        <fullName evidence="2">DinB family protein</fullName>
    </submittedName>
</protein>
<reference evidence="2 3" key="1">
    <citation type="submission" date="2019-11" db="EMBL/GenBank/DDBJ databases">
        <title>Genome sequences of 17 halophilic strains isolated from different environments.</title>
        <authorList>
            <person name="Furrow R.E."/>
        </authorList>
    </citation>
    <scope>NUCLEOTIDE SEQUENCE [LARGE SCALE GENOMIC DNA]</scope>
    <source>
        <strain evidence="2 3">22514_16_FS</strain>
    </source>
</reference>
<sequence length="160" mass="18642">MKEEMIFKQMEFVRTRTLKALEATTEDQADVIPEGFNNSIRWNFGHILVNHENLLAGFFQKEKEIPSHYIDLFNARTSPIDWQTDPPSLDELRMHLSQQVEAMRTHYQGRLEEERETPFTLGSIMEFSTLGELFTFSNWHEGLHQGAITSLKRAQGIEKS</sequence>
<comment type="caution">
    <text evidence="2">The sequence shown here is derived from an EMBL/GenBank/DDBJ whole genome shotgun (WGS) entry which is preliminary data.</text>
</comment>
<gene>
    <name evidence="2" type="ORF">GLW05_20650</name>
</gene>
<dbReference type="RefSeq" id="WP_160910297.1">
    <property type="nucleotide sequence ID" value="NZ_WMEQ01000025.1"/>
</dbReference>
<dbReference type="InterPro" id="IPR034660">
    <property type="entry name" value="DinB/YfiT-like"/>
</dbReference>
<dbReference type="Pfam" id="PF12867">
    <property type="entry name" value="DinB_2"/>
    <property type="match status" value="1"/>
</dbReference>